<accession>A0ACC0BWG4</accession>
<gene>
    <name evidence="1" type="ORF">M9H77_07965</name>
</gene>
<organism evidence="1 2">
    <name type="scientific">Catharanthus roseus</name>
    <name type="common">Madagascar periwinkle</name>
    <name type="synonym">Vinca rosea</name>
    <dbReference type="NCBI Taxonomy" id="4058"/>
    <lineage>
        <taxon>Eukaryota</taxon>
        <taxon>Viridiplantae</taxon>
        <taxon>Streptophyta</taxon>
        <taxon>Embryophyta</taxon>
        <taxon>Tracheophyta</taxon>
        <taxon>Spermatophyta</taxon>
        <taxon>Magnoliopsida</taxon>
        <taxon>eudicotyledons</taxon>
        <taxon>Gunneridae</taxon>
        <taxon>Pentapetalae</taxon>
        <taxon>asterids</taxon>
        <taxon>lamiids</taxon>
        <taxon>Gentianales</taxon>
        <taxon>Apocynaceae</taxon>
        <taxon>Rauvolfioideae</taxon>
        <taxon>Vinceae</taxon>
        <taxon>Catharanthinae</taxon>
        <taxon>Catharanthus</taxon>
    </lineage>
</organism>
<evidence type="ECO:0000313" key="1">
    <source>
        <dbReference type="EMBL" id="KAI5677015.1"/>
    </source>
</evidence>
<sequence>MLNGDNEKDLPPTVGALAIKELKTKPYCRRLLPLGLRRIKDEELKAFKRQARARFGIGIRPPKSFLSFSFPFPCRFSLLENPTERSLGRSYSMFIVQLFATGSTITPTTNLEDLVSKYIDSANIMKSMEAI</sequence>
<name>A0ACC0BWG4_CATRO</name>
<proteinExistence type="predicted"/>
<reference evidence="2" key="1">
    <citation type="journal article" date="2023" name="Nat. Plants">
        <title>Single-cell RNA sequencing provides a high-resolution roadmap for understanding the multicellular compartmentation of specialized metabolism.</title>
        <authorList>
            <person name="Sun S."/>
            <person name="Shen X."/>
            <person name="Li Y."/>
            <person name="Li Y."/>
            <person name="Wang S."/>
            <person name="Li R."/>
            <person name="Zhang H."/>
            <person name="Shen G."/>
            <person name="Guo B."/>
            <person name="Wei J."/>
            <person name="Xu J."/>
            <person name="St-Pierre B."/>
            <person name="Chen S."/>
            <person name="Sun C."/>
        </authorList>
    </citation>
    <scope>NUCLEOTIDE SEQUENCE [LARGE SCALE GENOMIC DNA]</scope>
</reference>
<keyword evidence="2" id="KW-1185">Reference proteome</keyword>
<dbReference type="EMBL" id="CM044702">
    <property type="protein sequence ID" value="KAI5677015.1"/>
    <property type="molecule type" value="Genomic_DNA"/>
</dbReference>
<comment type="caution">
    <text evidence="1">The sequence shown here is derived from an EMBL/GenBank/DDBJ whole genome shotgun (WGS) entry which is preliminary data.</text>
</comment>
<dbReference type="Proteomes" id="UP001060085">
    <property type="component" value="Linkage Group LG02"/>
</dbReference>
<evidence type="ECO:0000313" key="2">
    <source>
        <dbReference type="Proteomes" id="UP001060085"/>
    </source>
</evidence>
<protein>
    <submittedName>
        <fullName evidence="1">Uncharacterized protein</fullName>
    </submittedName>
</protein>